<dbReference type="PROSITE" id="PS00375">
    <property type="entry name" value="UDPGT"/>
    <property type="match status" value="1"/>
</dbReference>
<comment type="pathway">
    <text evidence="1">Pigment biosynthesis; anthocyanin biosynthesis.</text>
</comment>
<evidence type="ECO:0000256" key="2">
    <source>
        <dbReference type="ARBA" id="ARBA00009995"/>
    </source>
</evidence>
<dbReference type="CDD" id="cd03784">
    <property type="entry name" value="GT1_Gtf-like"/>
    <property type="match status" value="1"/>
</dbReference>
<comment type="function">
    <text evidence="7">Catalyzes the glucosylation at the O-5 position of anthocyanidin 3-glucosides to form anthocyanidin 3,5-di-O-glucosides using UDP-glucose as sugar donor. Anthocyanidin 3,5-di-O-glucosides are molecules that are responsible for pigmentation. Also acts on anthocyanidin 3-O-(6-O-malonylglucoside). Much less active with hydroxycinnamoylglucose derivatives. No activity in the absence of the 3-O-glucoside group.</text>
</comment>
<name>S8BT90_9LAMI</name>
<evidence type="ECO:0000256" key="6">
    <source>
        <dbReference type="ARBA" id="ARBA00050360"/>
    </source>
</evidence>
<comment type="caution">
    <text evidence="11">The sequence shown here is derived from an EMBL/GenBank/DDBJ whole genome shotgun (WGS) entry which is preliminary data.</text>
</comment>
<dbReference type="PANTHER" id="PTHR11926">
    <property type="entry name" value="GLUCOSYL/GLUCURONOSYL TRANSFERASES"/>
    <property type="match status" value="1"/>
</dbReference>
<dbReference type="Gene3D" id="3.40.50.2000">
    <property type="entry name" value="Glycogen Phosphorylase B"/>
    <property type="match status" value="2"/>
</dbReference>
<dbReference type="PANTHER" id="PTHR11926:SF986">
    <property type="entry name" value="UDP-GLYCOSYLTRANSFERASE 84A1"/>
    <property type="match status" value="1"/>
</dbReference>
<evidence type="ECO:0000256" key="5">
    <source>
        <dbReference type="ARBA" id="ARBA00022729"/>
    </source>
</evidence>
<feature type="non-terminal residue" evidence="11">
    <location>
        <position position="1"/>
    </location>
</feature>
<sequence length="466" mass="51550">VHVFMVSFPGQGHVNPLLRLGKRLASFGLFVTFCAPEFAGQSIRKANKIAVGEATPLGRGMMRFEFFDDGWDLTDANRGDLDTYLAQLETVGRKKLPEMIAEQGRMGRPVSCLINNPFIPWVVDVAAELGIPSALLWVQSCACFSAYYHYYNGLVRFPTAEEPEMDVKIPTLPLLKHDEIPSFLSPDTRLPFLRRAILGQFKNIDKPFCILIDSFNELEGGIVDYVSSISRPIRTIGPLFRELKSRDSPEIGKSIRADFMAPDDCLGWLGEQKPRSVVYISFGSIVDVEQAQIDEIAHGILSAGVSFLWVLRPPAKESTAEPHVLPDGFLERAGEKGKIVRWAPQEEVLAHPSTACFLTHCGWNSTVEALAAGVPVVELPQWGDQVTNAKFLTDVFRIGVRLSRGEAAKRISPREEVAECLDAVLSGEVAAEMRKNALKWKIAAEEAVAEGGSSFNNMRELVHDIL</sequence>
<comment type="catalytic activity">
    <reaction evidence="6">
        <text>an anthocyanidin 3-O-beta-D-glucoside + UDP-alpha-D-glucose = an anthocyanidin 3,5-di-O-beta-D-glucoside + UDP + 2 H(+)</text>
        <dbReference type="Rhea" id="RHEA:35423"/>
        <dbReference type="ChEBI" id="CHEBI:15378"/>
        <dbReference type="ChEBI" id="CHEBI:16307"/>
        <dbReference type="ChEBI" id="CHEBI:57503"/>
        <dbReference type="ChEBI" id="CHEBI:58223"/>
        <dbReference type="ChEBI" id="CHEBI:58885"/>
        <dbReference type="EC" id="2.4.1.298"/>
    </reaction>
</comment>
<evidence type="ECO:0000256" key="4">
    <source>
        <dbReference type="ARBA" id="ARBA00022679"/>
    </source>
</evidence>
<gene>
    <name evidence="11" type="ORF">M569_17203</name>
</gene>
<dbReference type="InterPro" id="IPR058980">
    <property type="entry name" value="Glyco_transf_N"/>
</dbReference>
<feature type="domain" description="Glycosyltransferase N-terminal" evidence="10">
    <location>
        <begin position="1"/>
        <end position="39"/>
    </location>
</feature>
<protein>
    <recommendedName>
        <fullName evidence="9">Glycosyltransferase</fullName>
        <ecNumber evidence="9">2.4.1.-</ecNumber>
    </recommendedName>
</protein>
<dbReference type="Pfam" id="PF00201">
    <property type="entry name" value="UDPGT"/>
    <property type="match status" value="1"/>
</dbReference>
<proteinExistence type="inferred from homology"/>
<dbReference type="EC" id="2.4.1.-" evidence="9"/>
<evidence type="ECO:0000256" key="9">
    <source>
        <dbReference type="RuleBase" id="RU362057"/>
    </source>
</evidence>
<comment type="similarity">
    <text evidence="2 8">Belongs to the UDP-glycosyltransferase family.</text>
</comment>
<dbReference type="GO" id="GO:0102816">
    <property type="term" value="F:UDP-D-glucose:delphinidin 3-O-glucosyl-5-O-caffeoylglucoside -O-beta-D-glucosyltransferase activity"/>
    <property type="evidence" value="ECO:0007669"/>
    <property type="project" value="UniProtKB-EC"/>
</dbReference>
<keyword evidence="4 8" id="KW-0808">Transferase</keyword>
<dbReference type="SUPFAM" id="SSF53756">
    <property type="entry name" value="UDP-Glycosyltransferase/glycogen phosphorylase"/>
    <property type="match status" value="1"/>
</dbReference>
<reference evidence="11 12" key="1">
    <citation type="journal article" date="2013" name="BMC Genomics">
        <title>The miniature genome of a carnivorous plant Genlisea aurea contains a low number of genes and short non-coding sequences.</title>
        <authorList>
            <person name="Leushkin E.V."/>
            <person name="Sutormin R.A."/>
            <person name="Nabieva E.R."/>
            <person name="Penin A.A."/>
            <person name="Kondrashov A.S."/>
            <person name="Logacheva M.D."/>
        </authorList>
    </citation>
    <scope>NUCLEOTIDE SEQUENCE [LARGE SCALE GENOMIC DNA]</scope>
</reference>
<dbReference type="FunFam" id="3.40.50.2000:FF:000019">
    <property type="entry name" value="Glycosyltransferase"/>
    <property type="match status" value="1"/>
</dbReference>
<dbReference type="GO" id="GO:0080044">
    <property type="term" value="F:quercetin 7-O-glucosyltransferase activity"/>
    <property type="evidence" value="ECO:0007669"/>
    <property type="project" value="TreeGrafter"/>
</dbReference>
<dbReference type="FunFam" id="3.40.50.2000:FF:000101">
    <property type="entry name" value="Glycosyltransferase"/>
    <property type="match status" value="1"/>
</dbReference>
<evidence type="ECO:0000313" key="12">
    <source>
        <dbReference type="Proteomes" id="UP000015453"/>
    </source>
</evidence>
<dbReference type="AlphaFoldDB" id="S8BT90"/>
<feature type="non-terminal residue" evidence="11">
    <location>
        <position position="466"/>
    </location>
</feature>
<evidence type="ECO:0000256" key="3">
    <source>
        <dbReference type="ARBA" id="ARBA00022676"/>
    </source>
</evidence>
<organism evidence="11 12">
    <name type="scientific">Genlisea aurea</name>
    <dbReference type="NCBI Taxonomy" id="192259"/>
    <lineage>
        <taxon>Eukaryota</taxon>
        <taxon>Viridiplantae</taxon>
        <taxon>Streptophyta</taxon>
        <taxon>Embryophyta</taxon>
        <taxon>Tracheophyta</taxon>
        <taxon>Spermatophyta</taxon>
        <taxon>Magnoliopsida</taxon>
        <taxon>eudicotyledons</taxon>
        <taxon>Gunneridae</taxon>
        <taxon>Pentapetalae</taxon>
        <taxon>asterids</taxon>
        <taxon>lamiids</taxon>
        <taxon>Lamiales</taxon>
        <taxon>Lentibulariaceae</taxon>
        <taxon>Genlisea</taxon>
    </lineage>
</organism>
<accession>S8BT90</accession>
<evidence type="ECO:0000313" key="11">
    <source>
        <dbReference type="EMBL" id="EPS57614.1"/>
    </source>
</evidence>
<evidence type="ECO:0000256" key="8">
    <source>
        <dbReference type="RuleBase" id="RU003718"/>
    </source>
</evidence>
<dbReference type="GO" id="GO:0080043">
    <property type="term" value="F:quercetin 3-O-glucosyltransferase activity"/>
    <property type="evidence" value="ECO:0007669"/>
    <property type="project" value="TreeGrafter"/>
</dbReference>
<dbReference type="Pfam" id="PF26168">
    <property type="entry name" value="Glyco_transf_N"/>
    <property type="match status" value="1"/>
</dbReference>
<evidence type="ECO:0000259" key="10">
    <source>
        <dbReference type="Pfam" id="PF26168"/>
    </source>
</evidence>
<dbReference type="Proteomes" id="UP000015453">
    <property type="component" value="Unassembled WGS sequence"/>
</dbReference>
<dbReference type="InterPro" id="IPR002213">
    <property type="entry name" value="UDP_glucos_trans"/>
</dbReference>
<dbReference type="InterPro" id="IPR035595">
    <property type="entry name" value="UDP_glycos_trans_CS"/>
</dbReference>
<keyword evidence="12" id="KW-1185">Reference proteome</keyword>
<keyword evidence="5" id="KW-0732">Signal</keyword>
<dbReference type="OrthoDB" id="5835829at2759"/>
<evidence type="ECO:0000256" key="7">
    <source>
        <dbReference type="ARBA" id="ARBA00056922"/>
    </source>
</evidence>
<dbReference type="EMBL" id="AUSU01010038">
    <property type="protein sequence ID" value="EPS57614.1"/>
    <property type="molecule type" value="Genomic_DNA"/>
</dbReference>
<keyword evidence="3 8" id="KW-0328">Glycosyltransferase</keyword>
<evidence type="ECO:0000256" key="1">
    <source>
        <dbReference type="ARBA" id="ARBA00004935"/>
    </source>
</evidence>